<dbReference type="PANTHER" id="PTHR10900">
    <property type="entry name" value="PERIOSTIN-RELATED"/>
    <property type="match status" value="1"/>
</dbReference>
<dbReference type="PANTHER" id="PTHR10900:SF77">
    <property type="entry name" value="FI19380P1"/>
    <property type="match status" value="1"/>
</dbReference>
<feature type="domain" description="FAS1" evidence="1">
    <location>
        <begin position="39"/>
        <end position="161"/>
    </location>
</feature>
<organism evidence="2 3">
    <name type="scientific">Pedobacter cryophilus</name>
    <dbReference type="NCBI Taxonomy" id="2571271"/>
    <lineage>
        <taxon>Bacteria</taxon>
        <taxon>Pseudomonadati</taxon>
        <taxon>Bacteroidota</taxon>
        <taxon>Sphingobacteriia</taxon>
        <taxon>Sphingobacteriales</taxon>
        <taxon>Sphingobacteriaceae</taxon>
        <taxon>Pedobacter</taxon>
    </lineage>
</organism>
<dbReference type="RefSeq" id="WP_136827105.1">
    <property type="nucleotide sequence ID" value="NZ_SWBP01000005.1"/>
</dbReference>
<comment type="caution">
    <text evidence="2">The sequence shown here is derived from an EMBL/GenBank/DDBJ whole genome shotgun (WGS) entry which is preliminary data.</text>
</comment>
<dbReference type="InterPro" id="IPR036378">
    <property type="entry name" value="FAS1_dom_sf"/>
</dbReference>
<dbReference type="InterPro" id="IPR000782">
    <property type="entry name" value="FAS1_domain"/>
</dbReference>
<dbReference type="EMBL" id="SWBP01000005">
    <property type="protein sequence ID" value="TKB96238.1"/>
    <property type="molecule type" value="Genomic_DNA"/>
</dbReference>
<name>A0A4U1BUC3_9SPHI</name>
<evidence type="ECO:0000313" key="3">
    <source>
        <dbReference type="Proteomes" id="UP000308181"/>
    </source>
</evidence>
<protein>
    <submittedName>
        <fullName evidence="2">Fasciclin domain-containing protein</fullName>
    </submittedName>
</protein>
<dbReference type="Pfam" id="PF02469">
    <property type="entry name" value="Fasciclin"/>
    <property type="match status" value="1"/>
</dbReference>
<evidence type="ECO:0000259" key="1">
    <source>
        <dbReference type="PROSITE" id="PS50213"/>
    </source>
</evidence>
<keyword evidence="3" id="KW-1185">Reference proteome</keyword>
<dbReference type="Gene3D" id="2.30.180.10">
    <property type="entry name" value="FAS1 domain"/>
    <property type="match status" value="1"/>
</dbReference>
<dbReference type="AlphaFoldDB" id="A0A4U1BUC3"/>
<dbReference type="InterPro" id="IPR050904">
    <property type="entry name" value="Adhesion/Biosynth-related"/>
</dbReference>
<dbReference type="PROSITE" id="PS50213">
    <property type="entry name" value="FAS1"/>
    <property type="match status" value="1"/>
</dbReference>
<evidence type="ECO:0000313" key="2">
    <source>
        <dbReference type="EMBL" id="TKB96238.1"/>
    </source>
</evidence>
<dbReference type="PROSITE" id="PS51257">
    <property type="entry name" value="PROKAR_LIPOPROTEIN"/>
    <property type="match status" value="1"/>
</dbReference>
<dbReference type="SUPFAM" id="SSF82153">
    <property type="entry name" value="FAS1 domain"/>
    <property type="match status" value="1"/>
</dbReference>
<dbReference type="OrthoDB" id="831756at2"/>
<dbReference type="Proteomes" id="UP000308181">
    <property type="component" value="Unassembled WGS sequence"/>
</dbReference>
<sequence length="478" mass="53154">MKIYKQLRTILSVAFVSIAIYGCTDKWDEHVAITDEIVNDNLSEQISKNTSVSEFNKLLVKTGYDKVIASSKTYTVFAPNNTAIAALDPAIVNDTARLKYFVGNHIAISAFRTDMASDSLTVKMLTGKNLIFLQSAIDEVNISTPNKFAANGIYHIIDGLLSPKLSIWEYLKANNTTYEQAAFITALDTINIYPNGQENTGNPTVDNEFTRETFNIRNEDGKYTLFLMQNAAFNTEVTKLLPYLIRPSADTTKLISTEYTLRDMVFAGELKVANLPDTLVSKFGVKVPINRGNIVQTIKSSNGLIHIVSNMNVELIHRLVTTKIEGENPRQFIPGNKRGNTYYRQKLDNNGIEFRDLMVQNHATAQFLVTYTTPILYSTRYKVLWRAINDIQTNTFQQKLLVGTLSIPPTGGLYTGSIMSFPYTNVNVADYKDVELTGTFNLTTAGGVPLALVGANNNLTTGTNTLSLDYIKLVPIIK</sequence>
<gene>
    <name evidence="2" type="ORF">FA046_13700</name>
</gene>
<accession>A0A4U1BUC3</accession>
<reference evidence="2 3" key="1">
    <citation type="submission" date="2019-04" db="EMBL/GenBank/DDBJ databases">
        <title>Pedobacter sp. AR-3-17 sp. nov., isolated from Arctic soil.</title>
        <authorList>
            <person name="Dahal R.H."/>
            <person name="Kim D.-U."/>
        </authorList>
    </citation>
    <scope>NUCLEOTIDE SEQUENCE [LARGE SCALE GENOMIC DNA]</scope>
    <source>
        <strain evidence="2 3">AR-3-17</strain>
    </source>
</reference>
<proteinExistence type="predicted"/>
<dbReference type="SMART" id="SM00554">
    <property type="entry name" value="FAS1"/>
    <property type="match status" value="1"/>
</dbReference>